<evidence type="ECO:0000256" key="5">
    <source>
        <dbReference type="ARBA" id="ARBA00022692"/>
    </source>
</evidence>
<accession>A0A933GM10</accession>
<feature type="domain" description="PDZ" evidence="12">
    <location>
        <begin position="106"/>
        <end position="179"/>
    </location>
</feature>
<dbReference type="SMART" id="SM00228">
    <property type="entry name" value="PDZ"/>
    <property type="match status" value="1"/>
</dbReference>
<evidence type="ECO:0000256" key="1">
    <source>
        <dbReference type="ARBA" id="ARBA00001947"/>
    </source>
</evidence>
<dbReference type="EC" id="3.4.24.-" evidence="11"/>
<proteinExistence type="inferred from homology"/>
<evidence type="ECO:0000256" key="3">
    <source>
        <dbReference type="ARBA" id="ARBA00007931"/>
    </source>
</evidence>
<dbReference type="InterPro" id="IPR008915">
    <property type="entry name" value="Peptidase_M50"/>
</dbReference>
<dbReference type="CDD" id="cd23081">
    <property type="entry name" value="cpPDZ_EcRseP-like"/>
    <property type="match status" value="1"/>
</dbReference>
<dbReference type="GO" id="GO:0006508">
    <property type="term" value="P:proteolysis"/>
    <property type="evidence" value="ECO:0007669"/>
    <property type="project" value="UniProtKB-KW"/>
</dbReference>
<keyword evidence="10 11" id="KW-0472">Membrane</keyword>
<dbReference type="GO" id="GO:0046872">
    <property type="term" value="F:metal ion binding"/>
    <property type="evidence" value="ECO:0007669"/>
    <property type="project" value="UniProtKB-KW"/>
</dbReference>
<comment type="similarity">
    <text evidence="3 11">Belongs to the peptidase M50B family.</text>
</comment>
<dbReference type="NCBIfam" id="TIGR00054">
    <property type="entry name" value="RIP metalloprotease RseP"/>
    <property type="match status" value="1"/>
</dbReference>
<keyword evidence="11" id="KW-0479">Metal-binding</keyword>
<dbReference type="InterPro" id="IPR004387">
    <property type="entry name" value="Pept_M50_Zn"/>
</dbReference>
<evidence type="ECO:0000256" key="9">
    <source>
        <dbReference type="ARBA" id="ARBA00023049"/>
    </source>
</evidence>
<evidence type="ECO:0000313" key="13">
    <source>
        <dbReference type="EMBL" id="MBI4595055.1"/>
    </source>
</evidence>
<dbReference type="InterPro" id="IPR001478">
    <property type="entry name" value="PDZ"/>
</dbReference>
<evidence type="ECO:0000256" key="2">
    <source>
        <dbReference type="ARBA" id="ARBA00004141"/>
    </source>
</evidence>
<evidence type="ECO:0000256" key="8">
    <source>
        <dbReference type="ARBA" id="ARBA00022989"/>
    </source>
</evidence>
<keyword evidence="7 11" id="KW-0862">Zinc</keyword>
<feature type="transmembrane region" description="Helical" evidence="11">
    <location>
        <begin position="100"/>
        <end position="122"/>
    </location>
</feature>
<dbReference type="GO" id="GO:0004222">
    <property type="term" value="F:metalloendopeptidase activity"/>
    <property type="evidence" value="ECO:0007669"/>
    <property type="project" value="InterPro"/>
</dbReference>
<evidence type="ECO:0000256" key="7">
    <source>
        <dbReference type="ARBA" id="ARBA00022833"/>
    </source>
</evidence>
<keyword evidence="5 11" id="KW-0812">Transmembrane</keyword>
<dbReference type="Gene3D" id="2.30.42.10">
    <property type="match status" value="1"/>
</dbReference>
<dbReference type="PANTHER" id="PTHR42837:SF2">
    <property type="entry name" value="MEMBRANE METALLOPROTEASE ARASP2, CHLOROPLASTIC-RELATED"/>
    <property type="match status" value="1"/>
</dbReference>
<feature type="transmembrane region" description="Helical" evidence="11">
    <location>
        <begin position="277"/>
        <end position="299"/>
    </location>
</feature>
<keyword evidence="9 11" id="KW-0482">Metalloprotease</keyword>
<evidence type="ECO:0000256" key="11">
    <source>
        <dbReference type="RuleBase" id="RU362031"/>
    </source>
</evidence>
<dbReference type="Proteomes" id="UP000772181">
    <property type="component" value="Unassembled WGS sequence"/>
</dbReference>
<protein>
    <recommendedName>
        <fullName evidence="11">Zinc metalloprotease</fullName>
        <ecNumber evidence="11">3.4.24.-</ecNumber>
    </recommendedName>
</protein>
<dbReference type="InterPro" id="IPR041489">
    <property type="entry name" value="PDZ_6"/>
</dbReference>
<reference evidence="13" key="1">
    <citation type="submission" date="2020-07" db="EMBL/GenBank/DDBJ databases">
        <title>Huge and variable diversity of episymbiotic CPR bacteria and DPANN archaea in groundwater ecosystems.</title>
        <authorList>
            <person name="He C.Y."/>
            <person name="Keren R."/>
            <person name="Whittaker M."/>
            <person name="Farag I.F."/>
            <person name="Doudna J."/>
            <person name="Cate J.H.D."/>
            <person name="Banfield J.F."/>
        </authorList>
    </citation>
    <scope>NUCLEOTIDE SEQUENCE</scope>
    <source>
        <strain evidence="13">NC_groundwater_1482_Ag_S-0.65um_47_24</strain>
    </source>
</reference>
<dbReference type="SUPFAM" id="SSF50156">
    <property type="entry name" value="PDZ domain-like"/>
    <property type="match status" value="1"/>
</dbReference>
<gene>
    <name evidence="13" type="primary">rseP</name>
    <name evidence="13" type="ORF">HY730_01600</name>
</gene>
<dbReference type="AlphaFoldDB" id="A0A933GM10"/>
<dbReference type="PANTHER" id="PTHR42837">
    <property type="entry name" value="REGULATOR OF SIGMA-E PROTEASE RSEP"/>
    <property type="match status" value="1"/>
</dbReference>
<comment type="cofactor">
    <cofactor evidence="1 11">
        <name>Zn(2+)</name>
        <dbReference type="ChEBI" id="CHEBI:29105"/>
    </cofactor>
</comment>
<keyword evidence="6 11" id="KW-0378">Hydrolase</keyword>
<evidence type="ECO:0000256" key="10">
    <source>
        <dbReference type="ARBA" id="ARBA00023136"/>
    </source>
</evidence>
<comment type="subcellular location">
    <subcellularLocation>
        <location evidence="2">Membrane</location>
        <topology evidence="2">Multi-pass membrane protein</topology>
    </subcellularLocation>
</comment>
<keyword evidence="4" id="KW-0645">Protease</keyword>
<dbReference type="Pfam" id="PF02163">
    <property type="entry name" value="Peptidase_M50"/>
    <property type="match status" value="1"/>
</dbReference>
<dbReference type="InterPro" id="IPR036034">
    <property type="entry name" value="PDZ_sf"/>
</dbReference>
<comment type="caution">
    <text evidence="13">The sequence shown here is derived from an EMBL/GenBank/DDBJ whole genome shotgun (WGS) entry which is preliminary data.</text>
</comment>
<evidence type="ECO:0000256" key="6">
    <source>
        <dbReference type="ARBA" id="ARBA00022801"/>
    </source>
</evidence>
<feature type="transmembrane region" description="Helical" evidence="11">
    <location>
        <begin position="324"/>
        <end position="342"/>
    </location>
</feature>
<dbReference type="EMBL" id="JACQWF010000075">
    <property type="protein sequence ID" value="MBI4595055.1"/>
    <property type="molecule type" value="Genomic_DNA"/>
</dbReference>
<name>A0A933GM10_UNCTE</name>
<keyword evidence="8 11" id="KW-1133">Transmembrane helix</keyword>
<evidence type="ECO:0000313" key="14">
    <source>
        <dbReference type="Proteomes" id="UP000772181"/>
    </source>
</evidence>
<evidence type="ECO:0000259" key="12">
    <source>
        <dbReference type="SMART" id="SM00228"/>
    </source>
</evidence>
<evidence type="ECO:0000256" key="4">
    <source>
        <dbReference type="ARBA" id="ARBA00022670"/>
    </source>
</evidence>
<sequence>MITLISFILVLGVLIFVHEFGHFSLAKKFKVGVLKFSLGFGPKLLGRKKDETEYLISAVPIGGYVKLLGEDPEEECADPEKSFSKQPLLRRTLIVAAGPAFNLLFATLLFIILNMLGVPYLLPHVGKINENSPAAEAGLLPGDKILAIQDKEVWNWEQLVEVIHKSAGQKLVFKVIREDKELDIPIVPRVEKSKNIFGEEIQIGLVGVYPSGDFAVKRYNPVVAVFKGVQDSYRLTSLTVLGMVKMIQGHVSLDNISGPIWIAKMTGEQAKRGLSSLIYFTALLSISLGILNILPIPVLDGGHLLFFGFEAILGKPLSVKKREIATQVGLIVIISLMILAFYNDFTRLLVK</sequence>
<dbReference type="CDD" id="cd06163">
    <property type="entry name" value="S2P-M50_PDZ_RseP-like"/>
    <property type="match status" value="1"/>
</dbReference>
<organism evidence="13 14">
    <name type="scientific">Tectimicrobiota bacterium</name>
    <dbReference type="NCBI Taxonomy" id="2528274"/>
    <lineage>
        <taxon>Bacteria</taxon>
        <taxon>Pseudomonadati</taxon>
        <taxon>Nitrospinota/Tectimicrobiota group</taxon>
        <taxon>Candidatus Tectimicrobiota</taxon>
    </lineage>
</organism>
<dbReference type="GO" id="GO:0016020">
    <property type="term" value="C:membrane"/>
    <property type="evidence" value="ECO:0007669"/>
    <property type="project" value="UniProtKB-SubCell"/>
</dbReference>
<dbReference type="Pfam" id="PF17820">
    <property type="entry name" value="PDZ_6"/>
    <property type="match status" value="1"/>
</dbReference>